<dbReference type="Proteomes" id="UP000048948">
    <property type="component" value="Unassembled WGS sequence"/>
</dbReference>
<name>A0A655AVV9_MYCTX</name>
<evidence type="ECO:0000313" key="2">
    <source>
        <dbReference type="EMBL" id="CKU42862.1"/>
    </source>
</evidence>
<accession>A0A655AVV9</accession>
<feature type="compositionally biased region" description="Basic and acidic residues" evidence="1">
    <location>
        <begin position="180"/>
        <end position="197"/>
    </location>
</feature>
<dbReference type="AlphaFoldDB" id="A0A655AVV9"/>
<sequence length="197" mass="21929">MRGHRVGTEPGRHVGTRQRGELSDGANPHPPQQIRQVVPARPGQARLGGKLADRQQRQKPRIASRLHDAASTRGENRGRQPVGDSDLTLRAGRGHRVDQPLGRHLLGPEKTGRPAHRQHQEPGPQQLGAGHQIVYRRDHPFEEPGVAVGVGSRYKQLRTPRRRLPTPQPSAHPGRPRGRRAGDHPVCQRDRDRGRRG</sequence>
<feature type="compositionally biased region" description="Basic and acidic residues" evidence="1">
    <location>
        <begin position="1"/>
        <end position="22"/>
    </location>
</feature>
<protein>
    <submittedName>
        <fullName evidence="2">Uncharacterized protein</fullName>
    </submittedName>
</protein>
<evidence type="ECO:0000256" key="1">
    <source>
        <dbReference type="SAM" id="MobiDB-lite"/>
    </source>
</evidence>
<dbReference type="EMBL" id="CNGE01001702">
    <property type="protein sequence ID" value="CKU42862.1"/>
    <property type="molecule type" value="Genomic_DNA"/>
</dbReference>
<gene>
    <name evidence="2" type="ORF">ERS027646_04773</name>
</gene>
<feature type="compositionally biased region" description="Basic residues" evidence="1">
    <location>
        <begin position="155"/>
        <end position="164"/>
    </location>
</feature>
<reference evidence="2 3" key="1">
    <citation type="submission" date="2015-03" db="EMBL/GenBank/DDBJ databases">
        <authorList>
            <consortium name="Pathogen Informatics"/>
        </authorList>
    </citation>
    <scope>NUCLEOTIDE SEQUENCE [LARGE SCALE GENOMIC DNA]</scope>
    <source>
        <strain evidence="2 3">Bir 172</strain>
    </source>
</reference>
<feature type="region of interest" description="Disordered" evidence="1">
    <location>
        <begin position="1"/>
        <end position="197"/>
    </location>
</feature>
<evidence type="ECO:0000313" key="3">
    <source>
        <dbReference type="Proteomes" id="UP000048948"/>
    </source>
</evidence>
<organism evidence="2 3">
    <name type="scientific">Mycobacterium tuberculosis</name>
    <dbReference type="NCBI Taxonomy" id="1773"/>
    <lineage>
        <taxon>Bacteria</taxon>
        <taxon>Bacillati</taxon>
        <taxon>Actinomycetota</taxon>
        <taxon>Actinomycetes</taxon>
        <taxon>Mycobacteriales</taxon>
        <taxon>Mycobacteriaceae</taxon>
        <taxon>Mycobacterium</taxon>
        <taxon>Mycobacterium tuberculosis complex</taxon>
    </lineage>
</organism>
<feature type="compositionally biased region" description="Basic and acidic residues" evidence="1">
    <location>
        <begin position="65"/>
        <end position="78"/>
    </location>
</feature>
<proteinExistence type="predicted"/>